<dbReference type="Proteomes" id="UP001301442">
    <property type="component" value="Chromosome"/>
</dbReference>
<feature type="domain" description="ABC3 transporter permease C-terminal" evidence="7">
    <location>
        <begin position="691"/>
        <end position="793"/>
    </location>
</feature>
<keyword evidence="10" id="KW-1185">Reference proteome</keyword>
<evidence type="ECO:0000313" key="10">
    <source>
        <dbReference type="Proteomes" id="UP001301442"/>
    </source>
</evidence>
<dbReference type="EMBL" id="CP136600">
    <property type="protein sequence ID" value="WOH39045.1"/>
    <property type="molecule type" value="Genomic_DNA"/>
</dbReference>
<feature type="domain" description="MacB-like periplasmic core" evidence="8">
    <location>
        <begin position="462"/>
        <end position="625"/>
    </location>
</feature>
<evidence type="ECO:0000256" key="2">
    <source>
        <dbReference type="ARBA" id="ARBA00022475"/>
    </source>
</evidence>
<feature type="transmembrane region" description="Helical" evidence="6">
    <location>
        <begin position="775"/>
        <end position="796"/>
    </location>
</feature>
<evidence type="ECO:0000256" key="1">
    <source>
        <dbReference type="ARBA" id="ARBA00004651"/>
    </source>
</evidence>
<evidence type="ECO:0000256" key="4">
    <source>
        <dbReference type="ARBA" id="ARBA00022989"/>
    </source>
</evidence>
<feature type="domain" description="MacB-like periplasmic core" evidence="8">
    <location>
        <begin position="21"/>
        <end position="248"/>
    </location>
</feature>
<feature type="domain" description="ABC3 transporter permease C-terminal" evidence="7">
    <location>
        <begin position="292"/>
        <end position="406"/>
    </location>
</feature>
<feature type="transmembrane region" description="Helical" evidence="6">
    <location>
        <begin position="20"/>
        <end position="41"/>
    </location>
</feature>
<dbReference type="InterPro" id="IPR025857">
    <property type="entry name" value="MacB_PCD"/>
</dbReference>
<feature type="transmembrane region" description="Helical" evidence="6">
    <location>
        <begin position="342"/>
        <end position="363"/>
    </location>
</feature>
<feature type="transmembrane region" description="Helical" evidence="6">
    <location>
        <begin position="687"/>
        <end position="710"/>
    </location>
</feature>
<protein>
    <submittedName>
        <fullName evidence="9">FtsX-like permease family protein</fullName>
    </submittedName>
</protein>
<dbReference type="RefSeq" id="WP_348397812.1">
    <property type="nucleotide sequence ID" value="NZ_CP136600.1"/>
</dbReference>
<gene>
    <name evidence="9" type="ORF">RI844_07435</name>
</gene>
<evidence type="ECO:0000256" key="6">
    <source>
        <dbReference type="SAM" id="Phobius"/>
    </source>
</evidence>
<dbReference type="Pfam" id="PF02687">
    <property type="entry name" value="FtsX"/>
    <property type="match status" value="2"/>
</dbReference>
<sequence>MFQNYIKIAIRALAKNKLYAAINVIGLAIGLTVYLFGGIIAEYERNHDTMYKNHQRIYTVGSVLSPTANIGVSQLDNTYSALGPLIGAELEELDTVARTIRRGYLLTIADNHFHETLRFADKELLSIFDFDYISGDASALADPKGLVLTRETAIKFFGRIDVVGETVMLNHEHDLHVTAVIEEIPQNSHFNSSLITDAITMFAPLEALNRIEDWDLAGNWNNISTGNHVYVMTKESMSTADLNRKLNAIFDRHVEAEMKEKFMTSLSVRQLKNTNASFWDMVGMPVIETIQILGVLVLLIAIVNYTNLATAQSIGRAKEVGLRKTLGAGRGQLMTQFLTESMTIAFISMILAIVFLELLVPLFNGATDKVVAIKYVALLPWLLSTTIIVGLIAGAYPSFLITKTTPIDALRDVNGKGAKGNFFRSLMIGTQFMLSIFMLALVMIVFFQNEKVQQSSDIYPKDEVLLLEKMAVESIRTRENTLRNELLQLDDVRSVTFAAQVPFEQSNSQREVSRIKGEKNSDVQANVNEVDHDFLTTFDVPLIAGRDFSRDVLGDERRDIENRRANVIVNELLTKKLGFATPDDAVGETFWGEQGEETESFQYDIVGVMEDQNLLGLHNKMKAWIFINNPEPHRYGAIRIRKGASANIITEIEEAWKRVLPDYPIQHRFLDGLFNQIYQIYKTMNGVLAGFAGLALLLALIGLFGLAAFMARSRTKEIGIRKVMGASLPQIVKLLLWQFSKPVMWAIIFALPLAYFTSNMYLQFFAERIDLQIPIIFMSGIIAVGLAWVVIALHAFKVASANPISALRYE</sequence>
<keyword evidence="3 6" id="KW-0812">Transmembrane</keyword>
<accession>A0ABZ0GTA3</accession>
<keyword evidence="5 6" id="KW-0472">Membrane</keyword>
<evidence type="ECO:0000259" key="7">
    <source>
        <dbReference type="Pfam" id="PF02687"/>
    </source>
</evidence>
<comment type="subcellular location">
    <subcellularLocation>
        <location evidence="1">Cell membrane</location>
        <topology evidence="1">Multi-pass membrane protein</topology>
    </subcellularLocation>
</comment>
<feature type="transmembrane region" description="Helical" evidence="6">
    <location>
        <begin position="422"/>
        <end position="447"/>
    </location>
</feature>
<feature type="transmembrane region" description="Helical" evidence="6">
    <location>
        <begin position="290"/>
        <end position="308"/>
    </location>
</feature>
<dbReference type="PANTHER" id="PTHR30572">
    <property type="entry name" value="MEMBRANE COMPONENT OF TRANSPORTER-RELATED"/>
    <property type="match status" value="1"/>
</dbReference>
<keyword evidence="2" id="KW-1003">Cell membrane</keyword>
<dbReference type="InterPro" id="IPR050250">
    <property type="entry name" value="Macrolide_Exporter_MacB"/>
</dbReference>
<proteinExistence type="predicted"/>
<organism evidence="9 10">
    <name type="scientific">Thalassotalea fonticola</name>
    <dbReference type="NCBI Taxonomy" id="3065649"/>
    <lineage>
        <taxon>Bacteria</taxon>
        <taxon>Pseudomonadati</taxon>
        <taxon>Pseudomonadota</taxon>
        <taxon>Gammaproteobacteria</taxon>
        <taxon>Alteromonadales</taxon>
        <taxon>Colwelliaceae</taxon>
        <taxon>Thalassotalea</taxon>
    </lineage>
</organism>
<evidence type="ECO:0000256" key="5">
    <source>
        <dbReference type="ARBA" id="ARBA00023136"/>
    </source>
</evidence>
<name>A0ABZ0GTA3_9GAMM</name>
<feature type="transmembrane region" description="Helical" evidence="6">
    <location>
        <begin position="375"/>
        <end position="401"/>
    </location>
</feature>
<evidence type="ECO:0000256" key="3">
    <source>
        <dbReference type="ARBA" id="ARBA00022692"/>
    </source>
</evidence>
<feature type="transmembrane region" description="Helical" evidence="6">
    <location>
        <begin position="731"/>
        <end position="755"/>
    </location>
</feature>
<evidence type="ECO:0000313" key="9">
    <source>
        <dbReference type="EMBL" id="WOH39045.1"/>
    </source>
</evidence>
<dbReference type="PANTHER" id="PTHR30572:SF18">
    <property type="entry name" value="ABC-TYPE MACROLIDE FAMILY EXPORT SYSTEM PERMEASE COMPONENT 2"/>
    <property type="match status" value="1"/>
</dbReference>
<reference evidence="9 10" key="1">
    <citation type="submission" date="2023-09" db="EMBL/GenBank/DDBJ databases">
        <authorList>
            <person name="Qi X."/>
        </authorList>
    </citation>
    <scope>NUCLEOTIDE SEQUENCE [LARGE SCALE GENOMIC DNA]</scope>
    <source>
        <strain evidence="9 10">S1-1</strain>
    </source>
</reference>
<dbReference type="Pfam" id="PF12704">
    <property type="entry name" value="MacB_PCD"/>
    <property type="match status" value="2"/>
</dbReference>
<keyword evidence="4 6" id="KW-1133">Transmembrane helix</keyword>
<dbReference type="InterPro" id="IPR003838">
    <property type="entry name" value="ABC3_permease_C"/>
</dbReference>
<evidence type="ECO:0000259" key="8">
    <source>
        <dbReference type="Pfam" id="PF12704"/>
    </source>
</evidence>